<dbReference type="Pfam" id="PF14191">
    <property type="entry name" value="YodL"/>
    <property type="match status" value="1"/>
</dbReference>
<evidence type="ECO:0000313" key="4">
    <source>
        <dbReference type="EMBL" id="MCK0087020.1"/>
    </source>
</evidence>
<dbReference type="SUPFAM" id="SSF57783">
    <property type="entry name" value="Zinc beta-ribbon"/>
    <property type="match status" value="1"/>
</dbReference>
<dbReference type="GO" id="GO:0008270">
    <property type="term" value="F:zinc ion binding"/>
    <property type="evidence" value="ECO:0007669"/>
    <property type="project" value="InterPro"/>
</dbReference>
<gene>
    <name evidence="4" type="ORF">K5I21_14260</name>
</gene>
<reference evidence="4" key="1">
    <citation type="journal article" date="2022" name="Cell Host Microbe">
        <title>Colonization of the live biotherapeutic product VE303 and modulation of the microbiota and metabolites in healthy volunteers.</title>
        <authorList>
            <person name="Dsouza M."/>
            <person name="Menon R."/>
            <person name="Crossette E."/>
            <person name="Bhattarai S.K."/>
            <person name="Schneider J."/>
            <person name="Kim Y.G."/>
            <person name="Reddy S."/>
            <person name="Caballero S."/>
            <person name="Felix C."/>
            <person name="Cornacchione L."/>
            <person name="Hendrickson J."/>
            <person name="Watson A.R."/>
            <person name="Minot S.S."/>
            <person name="Greenfield N."/>
            <person name="Schopf L."/>
            <person name="Szabady R."/>
            <person name="Patarroyo J."/>
            <person name="Smith W."/>
            <person name="Harrison P."/>
            <person name="Kuijper E.J."/>
            <person name="Kelly C.P."/>
            <person name="Olle B."/>
            <person name="Bobilev D."/>
            <person name="Silber J.L."/>
            <person name="Bucci V."/>
            <person name="Roberts B."/>
            <person name="Faith J."/>
            <person name="Norman J.M."/>
        </authorList>
    </citation>
    <scope>NUCLEOTIDE SEQUENCE</scope>
    <source>
        <strain evidence="4">VE303-04</strain>
    </source>
</reference>
<dbReference type="RefSeq" id="WP_024729785.1">
    <property type="nucleotide sequence ID" value="NZ_JAINVB010000001.1"/>
</dbReference>
<dbReference type="InterPro" id="IPR025923">
    <property type="entry name" value="YodL-like_dom"/>
</dbReference>
<comment type="caution">
    <text evidence="4">The sequence shown here is derived from an EMBL/GenBank/DDBJ whole genome shotgun (WGS) entry which is preliminary data.</text>
</comment>
<feature type="domain" description="Zinc finger CHC2-type" evidence="2">
    <location>
        <begin position="14"/>
        <end position="93"/>
    </location>
</feature>
<dbReference type="InterPro" id="IPR002694">
    <property type="entry name" value="Znf_CHC2"/>
</dbReference>
<dbReference type="Gene3D" id="3.90.580.10">
    <property type="entry name" value="Zinc finger, CHC2-type domain"/>
    <property type="match status" value="1"/>
</dbReference>
<feature type="domain" description="YodL-like" evidence="3">
    <location>
        <begin position="474"/>
        <end position="579"/>
    </location>
</feature>
<dbReference type="Pfam" id="PF01807">
    <property type="entry name" value="Zn_ribbon_DnaG"/>
    <property type="match status" value="1"/>
</dbReference>
<name>A0AAW5F3H3_CLOSY</name>
<proteinExistence type="predicted"/>
<evidence type="ECO:0000259" key="2">
    <source>
        <dbReference type="Pfam" id="PF01807"/>
    </source>
</evidence>
<organism evidence="4 5">
    <name type="scientific">Clostridium symbiosum</name>
    <name type="common">Bacteroides symbiosus</name>
    <dbReference type="NCBI Taxonomy" id="1512"/>
    <lineage>
        <taxon>Bacteria</taxon>
        <taxon>Bacillati</taxon>
        <taxon>Bacillota</taxon>
        <taxon>Clostridia</taxon>
        <taxon>Lachnospirales</taxon>
        <taxon>Lachnospiraceae</taxon>
        <taxon>Otoolea</taxon>
    </lineage>
</organism>
<dbReference type="GO" id="GO:0003899">
    <property type="term" value="F:DNA-directed RNA polymerase activity"/>
    <property type="evidence" value="ECO:0007669"/>
    <property type="project" value="InterPro"/>
</dbReference>
<protein>
    <submittedName>
        <fullName evidence="4">YodL domain-containing protein</fullName>
    </submittedName>
</protein>
<dbReference type="AlphaFoldDB" id="A0AAW5F3H3"/>
<dbReference type="Proteomes" id="UP001203136">
    <property type="component" value="Unassembled WGS sequence"/>
</dbReference>
<sequence>MGSYPDEFPFGIMEVVNLLNLRIRRQQANSVYVDCPFCGDRRGRMNVNFVKNVWRCNHCDAHGGMLALYAELNHTTTSDAYWEIAEALCDNIQEEHARSGNEAQQRPASPCPSTSGAWAAPAGHSSSERKTVPQSNKASPAEIHQTLSLLLAQLTLRPAHREHLRSPKRGLSDEQIDALGFKSTPPPFLCRSITERLIKQGCKVQGVPGFYQDGGGHWTMAFCQKTAGILIPAIGFDGMLQGFQIKLDIPLKNKDDPPEKPGAKYIWFSSSSKKNGTGSGSPVHLVGNPSARVVYVIEGLLKADISYCLTGRTFAAIAGANNTSPLDAMFALLAQSGTEEIIEAHDMDKYSNKMTMAGASKIYLMAQKHGMNCRRLTWNPNYKGFDDWQLALRQGSQRQKEIEKLSFKEQYLRGLCELAHIEDCVEQWQHRAEQDIGLTEYLGLTGEEHKTFLCGGRDALAALLEPQRRKQRFVLYQLQLDEENAIPFAFKDITALKAAGYEQPPAAMYYVAGSGEIYCPAEESDDALLKRLFADCRERLPEGCRGRPMAISDVVELNHGTKRAYYYVSGQDQFRQVKFSPMLAKKEIPEKT</sequence>
<accession>A0AAW5F3H3</accession>
<evidence type="ECO:0000259" key="3">
    <source>
        <dbReference type="Pfam" id="PF14191"/>
    </source>
</evidence>
<evidence type="ECO:0000313" key="5">
    <source>
        <dbReference type="Proteomes" id="UP001203136"/>
    </source>
</evidence>
<feature type="region of interest" description="Disordered" evidence="1">
    <location>
        <begin position="97"/>
        <end position="139"/>
    </location>
</feature>
<evidence type="ECO:0000256" key="1">
    <source>
        <dbReference type="SAM" id="MobiDB-lite"/>
    </source>
</evidence>
<dbReference type="GO" id="GO:0003677">
    <property type="term" value="F:DNA binding"/>
    <property type="evidence" value="ECO:0007669"/>
    <property type="project" value="InterPro"/>
</dbReference>
<feature type="compositionally biased region" description="Polar residues" evidence="1">
    <location>
        <begin position="101"/>
        <end position="116"/>
    </location>
</feature>
<dbReference type="EMBL" id="JAINVB010000001">
    <property type="protein sequence ID" value="MCK0087020.1"/>
    <property type="molecule type" value="Genomic_DNA"/>
</dbReference>
<dbReference type="GeneID" id="72464457"/>
<dbReference type="GO" id="GO:0006260">
    <property type="term" value="P:DNA replication"/>
    <property type="evidence" value="ECO:0007669"/>
    <property type="project" value="InterPro"/>
</dbReference>
<dbReference type="InterPro" id="IPR036977">
    <property type="entry name" value="DNA_primase_Znf_CHC2"/>
</dbReference>